<name>A0A3B1C3C3_9ZZZZ</name>
<organism evidence="2">
    <name type="scientific">hydrothermal vent metagenome</name>
    <dbReference type="NCBI Taxonomy" id="652676"/>
    <lineage>
        <taxon>unclassified sequences</taxon>
        <taxon>metagenomes</taxon>
        <taxon>ecological metagenomes</taxon>
    </lineage>
</organism>
<evidence type="ECO:0000259" key="1">
    <source>
        <dbReference type="Pfam" id="PF17131"/>
    </source>
</evidence>
<gene>
    <name evidence="2" type="ORF">MNBD_NITROSPINAE01-241</name>
</gene>
<reference evidence="2" key="1">
    <citation type="submission" date="2018-06" db="EMBL/GenBank/DDBJ databases">
        <authorList>
            <person name="Zhirakovskaya E."/>
        </authorList>
    </citation>
    <scope>NUCLEOTIDE SEQUENCE</scope>
</reference>
<dbReference type="Pfam" id="PF17131">
    <property type="entry name" value="LolA_like"/>
    <property type="match status" value="1"/>
</dbReference>
<protein>
    <submittedName>
        <fullName evidence="2">Outer membrane lipoprotein-sorting protein</fullName>
    </submittedName>
</protein>
<sequence length="261" mass="29964">MRISRLFRKPVPLLYCAFFLVFTILPNVSSAETNGRAVKILGKIDNMWRGESSKAVISMKVKTAHYTRTMKMEAWSKGKDKTLVRITYPLKEKGTTTLKSGESIYTYLPKTDRTIRLTSGMMTGSWMGSHFTNDDLVKESRLTDDYNVSIAFEGMRDGQNVIEFTLLPKEEAAVVWGKIDLTVIAIKNIPLREVYYDEDMEPVRDILFEKVKNLGGREIPSVMKVLPKNKPSEFTELVYETMEFGNQINDSFFSLSRLRRK</sequence>
<keyword evidence="2" id="KW-0449">Lipoprotein</keyword>
<feature type="domain" description="Uncharacterized protein TP-0789" evidence="1">
    <location>
        <begin position="78"/>
        <end position="260"/>
    </location>
</feature>
<dbReference type="InterPro" id="IPR033399">
    <property type="entry name" value="TP_0789-like"/>
</dbReference>
<dbReference type="Gene3D" id="2.50.20.10">
    <property type="entry name" value="Lipoprotein localisation LolA/LolB/LppX"/>
    <property type="match status" value="1"/>
</dbReference>
<evidence type="ECO:0000313" key="2">
    <source>
        <dbReference type="EMBL" id="VAX18338.1"/>
    </source>
</evidence>
<proteinExistence type="predicted"/>
<dbReference type="EMBL" id="UOGC01000068">
    <property type="protein sequence ID" value="VAX18338.1"/>
    <property type="molecule type" value="Genomic_DNA"/>
</dbReference>
<accession>A0A3B1C3C3</accession>
<dbReference type="AlphaFoldDB" id="A0A3B1C3C3"/>
<dbReference type="CDD" id="cd16329">
    <property type="entry name" value="LolA_like"/>
    <property type="match status" value="1"/>
</dbReference>